<proteinExistence type="predicted"/>
<dbReference type="EMBL" id="ML992574">
    <property type="protein sequence ID" value="KAF2218163.1"/>
    <property type="molecule type" value="Genomic_DNA"/>
</dbReference>
<name>A0A6A6FXN0_9PEZI</name>
<organism evidence="1 2">
    <name type="scientific">Elsinoe ampelina</name>
    <dbReference type="NCBI Taxonomy" id="302913"/>
    <lineage>
        <taxon>Eukaryota</taxon>
        <taxon>Fungi</taxon>
        <taxon>Dikarya</taxon>
        <taxon>Ascomycota</taxon>
        <taxon>Pezizomycotina</taxon>
        <taxon>Dothideomycetes</taxon>
        <taxon>Dothideomycetidae</taxon>
        <taxon>Myriangiales</taxon>
        <taxon>Elsinoaceae</taxon>
        <taxon>Elsinoe</taxon>
    </lineage>
</organism>
<evidence type="ECO:0000313" key="1">
    <source>
        <dbReference type="EMBL" id="KAF2218163.1"/>
    </source>
</evidence>
<gene>
    <name evidence="1" type="ORF">BDZ85DRAFT_124961</name>
</gene>
<protein>
    <submittedName>
        <fullName evidence="1">Uncharacterized protein</fullName>
    </submittedName>
</protein>
<sequence>MEELIVNFDNPVDPEWCAIAPMRPSLLTSLWLSGLREGQLGSVLLVTTNLKRLHWEWEYDAVYKHPLNQPILDLDTSYAALGHVRHSLRELVIKADCPLQDDIAQPWLEIRGSPTSLMHFTLDRLEIPLPFLVTFKSTNRNRLEEVVPRTVKSLIIAADLNPHLSFPRSGAHHQINLNEWDDVLLCDVVEEWSRCWPHLYAELNHVTVPLQHIHWDPTHADTLRLAARLELLSKQTGVEIKLD</sequence>
<dbReference type="OrthoDB" id="3720847at2759"/>
<reference evidence="2" key="1">
    <citation type="journal article" date="2020" name="Stud. Mycol.">
        <title>101 Dothideomycetes genomes: A test case for predicting lifestyles and emergence of pathogens.</title>
        <authorList>
            <person name="Haridas S."/>
            <person name="Albert R."/>
            <person name="Binder M."/>
            <person name="Bloem J."/>
            <person name="LaButti K."/>
            <person name="Salamov A."/>
            <person name="Andreopoulos B."/>
            <person name="Baker S."/>
            <person name="Barry K."/>
            <person name="Bills G."/>
            <person name="Bluhm B."/>
            <person name="Cannon C."/>
            <person name="Castanera R."/>
            <person name="Culley D."/>
            <person name="Daum C."/>
            <person name="Ezra D."/>
            <person name="Gonzalez J."/>
            <person name="Henrissat B."/>
            <person name="Kuo A."/>
            <person name="Liang C."/>
            <person name="Lipzen A."/>
            <person name="Lutzoni F."/>
            <person name="Magnuson J."/>
            <person name="Mondo S."/>
            <person name="Nolan M."/>
            <person name="Ohm R."/>
            <person name="Pangilinan J."/>
            <person name="Park H.-J."/>
            <person name="Ramirez L."/>
            <person name="Alfaro M."/>
            <person name="Sun H."/>
            <person name="Tritt A."/>
            <person name="Yoshinaga Y."/>
            <person name="Zwiers L.-H."/>
            <person name="Turgeon B."/>
            <person name="Goodwin S."/>
            <person name="Spatafora J."/>
            <person name="Crous P."/>
            <person name="Grigoriev I."/>
        </authorList>
    </citation>
    <scope>NUCLEOTIDE SEQUENCE [LARGE SCALE GENOMIC DNA]</scope>
    <source>
        <strain evidence="2">CECT 20119</strain>
    </source>
</reference>
<dbReference type="AlphaFoldDB" id="A0A6A6FXN0"/>
<keyword evidence="2" id="KW-1185">Reference proteome</keyword>
<dbReference type="Proteomes" id="UP000799538">
    <property type="component" value="Unassembled WGS sequence"/>
</dbReference>
<accession>A0A6A6FXN0</accession>
<evidence type="ECO:0000313" key="2">
    <source>
        <dbReference type="Proteomes" id="UP000799538"/>
    </source>
</evidence>